<protein>
    <submittedName>
        <fullName evidence="3">Uncharacterized protein</fullName>
    </submittedName>
</protein>
<dbReference type="KEGG" id="mefw:F1737_02405"/>
<feature type="compositionally biased region" description="Basic and acidic residues" evidence="1">
    <location>
        <begin position="155"/>
        <end position="165"/>
    </location>
</feature>
<feature type="region of interest" description="Disordered" evidence="1">
    <location>
        <begin position="302"/>
        <end position="321"/>
    </location>
</feature>
<organism evidence="3 4">
    <name type="scientific">Methanochimaera problematica</name>
    <dbReference type="NCBI Taxonomy" id="2609417"/>
    <lineage>
        <taxon>Archaea</taxon>
        <taxon>Methanobacteriati</taxon>
        <taxon>Methanobacteriota</taxon>
        <taxon>Stenosarchaea group</taxon>
        <taxon>Methanomicrobia</taxon>
        <taxon>Methanomicrobiales</taxon>
        <taxon>Methanomicrobiaceae</taxon>
        <taxon>Methanochimaera</taxon>
    </lineage>
</organism>
<feature type="region of interest" description="Disordered" evidence="1">
    <location>
        <begin position="252"/>
        <end position="295"/>
    </location>
</feature>
<keyword evidence="2" id="KW-0472">Membrane</keyword>
<dbReference type="Proteomes" id="UP001301797">
    <property type="component" value="Chromosome"/>
</dbReference>
<feature type="region of interest" description="Disordered" evidence="1">
    <location>
        <begin position="347"/>
        <end position="381"/>
    </location>
</feature>
<keyword evidence="2" id="KW-1133">Transmembrane helix</keyword>
<feature type="compositionally biased region" description="Acidic residues" evidence="1">
    <location>
        <begin position="184"/>
        <end position="213"/>
    </location>
</feature>
<feature type="compositionally biased region" description="Basic and acidic residues" evidence="1">
    <location>
        <begin position="75"/>
        <end position="105"/>
    </location>
</feature>
<evidence type="ECO:0000256" key="1">
    <source>
        <dbReference type="SAM" id="MobiDB-lite"/>
    </source>
</evidence>
<gene>
    <name evidence="3" type="ORF">F1737_02405</name>
</gene>
<evidence type="ECO:0000313" key="3">
    <source>
        <dbReference type="EMBL" id="WOF15617.1"/>
    </source>
</evidence>
<feature type="transmembrane region" description="Helical" evidence="2">
    <location>
        <begin position="33"/>
        <end position="54"/>
    </location>
</feature>
<dbReference type="EMBL" id="CP043875">
    <property type="protein sequence ID" value="WOF15617.1"/>
    <property type="molecule type" value="Genomic_DNA"/>
</dbReference>
<feature type="region of interest" description="Disordered" evidence="1">
    <location>
        <begin position="75"/>
        <end position="111"/>
    </location>
</feature>
<proteinExistence type="predicted"/>
<evidence type="ECO:0000256" key="2">
    <source>
        <dbReference type="SAM" id="Phobius"/>
    </source>
</evidence>
<accession>A0AA97FBR0</accession>
<dbReference type="AlphaFoldDB" id="A0AA97FBR0"/>
<name>A0AA97FBR0_9EURY</name>
<keyword evidence="2" id="KW-0812">Transmembrane</keyword>
<dbReference type="RefSeq" id="WP_317137190.1">
    <property type="nucleotide sequence ID" value="NZ_CP043875.1"/>
</dbReference>
<dbReference type="GeneID" id="85228984"/>
<keyword evidence="4" id="KW-1185">Reference proteome</keyword>
<evidence type="ECO:0000313" key="4">
    <source>
        <dbReference type="Proteomes" id="UP001301797"/>
    </source>
</evidence>
<feature type="region of interest" description="Disordered" evidence="1">
    <location>
        <begin position="149"/>
        <end position="219"/>
    </location>
</feature>
<sequence>MTKMSDSKRRLLMMLTIILAGSAVTFLELSPIIVLFIAVAIGVVMLFALQMITLDEIKSDLSNLKNKLDQPISLKKTDKTQNKSKGEKKPESETFKADSKTKEGSKPGLLDSLKGIFSKKKEEKAEKITKKDSETTKKSLFAGFSSLKSKIPKSGKSEEKIKEIDTLLDQALSGEGVSNASDENNSEDNSSDDDFSDFDNFDLGLDSEEEEGDITIPKSAEDFPGAALEEEIPDSAIADILAKEGIELELDDSDFPASIDNTNDEDSEIPDSGLENIDDLDSNISGFDFEDDDLGELDEIDLDEIETEDEIEIGDDDDSFEEIEIGDSDSEIEEVPALAPTDEEDILSAPPKEWEQKSSLSGVLGKEEAESNFDEPVSMAFGGGNDEDDLFAMLKSDTKKAVAIQEVSLVRNLKDTKIDSTELIGELEEIMKEFGIEITKKEEEITEEES</sequence>
<reference evidence="3 4" key="1">
    <citation type="submission" date="2019-09" db="EMBL/GenBank/DDBJ databases">
        <title>The complete genome of Methanoplanus sp. FWC-SCC4.</title>
        <authorList>
            <person name="Chen S.-C."/>
            <person name="Zhou Y.-Z."/>
            <person name="Lai M.-C."/>
        </authorList>
    </citation>
    <scope>NUCLEOTIDE SEQUENCE [LARGE SCALE GENOMIC DNA]</scope>
    <source>
        <strain evidence="3 4">FWC-SCC4</strain>
    </source>
</reference>